<gene>
    <name evidence="2" type="primary">Nfu_g_1_008623</name>
</gene>
<proteinExistence type="predicted"/>
<dbReference type="AlphaFoldDB" id="A0A1A7Y7N2"/>
<name>A0A1A7Y7N2_9TELE</name>
<sequence>FNCCFGSERFCSEIPEAAHFTDETLRTAAQMATSACKPHTFGIRTPQRKKVTRVSQKNQNRSKSASVKNINVSPQKQKNTLRQLLEETTKHQVVQGGSGLLAIHLICDAGNEGVPAEFGHFIMILAVQGSTGPV</sequence>
<protein>
    <submittedName>
        <fullName evidence="2">Uncharacterized protein</fullName>
    </submittedName>
</protein>
<feature type="compositionally biased region" description="Polar residues" evidence="1">
    <location>
        <begin position="53"/>
        <end position="75"/>
    </location>
</feature>
<evidence type="ECO:0000256" key="1">
    <source>
        <dbReference type="SAM" id="MobiDB-lite"/>
    </source>
</evidence>
<dbReference type="EMBL" id="HADX01004225">
    <property type="protein sequence ID" value="SBP26457.1"/>
    <property type="molecule type" value="Transcribed_RNA"/>
</dbReference>
<accession>A0A1A7Y7N2</accession>
<organism evidence="2">
    <name type="scientific">Iconisemion striatum</name>
    <dbReference type="NCBI Taxonomy" id="60296"/>
    <lineage>
        <taxon>Eukaryota</taxon>
        <taxon>Metazoa</taxon>
        <taxon>Chordata</taxon>
        <taxon>Craniata</taxon>
        <taxon>Vertebrata</taxon>
        <taxon>Euteleostomi</taxon>
        <taxon>Actinopterygii</taxon>
        <taxon>Neopterygii</taxon>
        <taxon>Teleostei</taxon>
        <taxon>Neoteleostei</taxon>
        <taxon>Acanthomorphata</taxon>
        <taxon>Ovalentaria</taxon>
        <taxon>Atherinomorphae</taxon>
        <taxon>Cyprinodontiformes</taxon>
        <taxon>Nothobranchiidae</taxon>
        <taxon>Iconisemion</taxon>
    </lineage>
</organism>
<feature type="region of interest" description="Disordered" evidence="1">
    <location>
        <begin position="47"/>
        <end position="75"/>
    </location>
</feature>
<reference evidence="2" key="2">
    <citation type="submission" date="2016-06" db="EMBL/GenBank/DDBJ databases">
        <title>The genome of a short-lived fish provides insights into sex chromosome evolution and the genetic control of aging.</title>
        <authorList>
            <person name="Reichwald K."/>
            <person name="Felder M."/>
            <person name="Petzold A."/>
            <person name="Koch P."/>
            <person name="Groth M."/>
            <person name="Platzer M."/>
        </authorList>
    </citation>
    <scope>NUCLEOTIDE SEQUENCE</scope>
    <source>
        <tissue evidence="2">Brain</tissue>
    </source>
</reference>
<feature type="non-terminal residue" evidence="2">
    <location>
        <position position="1"/>
    </location>
</feature>
<reference evidence="2" key="1">
    <citation type="submission" date="2016-05" db="EMBL/GenBank/DDBJ databases">
        <authorList>
            <person name="Lavstsen T."/>
            <person name="Jespersen J.S."/>
        </authorList>
    </citation>
    <scope>NUCLEOTIDE SEQUENCE</scope>
    <source>
        <tissue evidence="2">Brain</tissue>
    </source>
</reference>
<evidence type="ECO:0000313" key="2">
    <source>
        <dbReference type="EMBL" id="SBP26457.1"/>
    </source>
</evidence>